<dbReference type="InterPro" id="IPR049326">
    <property type="entry name" value="Rhodopsin_dom_fungi"/>
</dbReference>
<keyword evidence="1" id="KW-1133">Transmembrane helix</keyword>
<dbReference type="Proteomes" id="UP000038010">
    <property type="component" value="Unassembled WGS sequence"/>
</dbReference>
<dbReference type="AlphaFoldDB" id="A0A0N1H336"/>
<dbReference type="PANTHER" id="PTHR39614">
    <property type="entry name" value="INTEGRAL MEMBRANE PROTEIN"/>
    <property type="match status" value="1"/>
</dbReference>
<name>A0A0N1H336_9EURO</name>
<feature type="transmembrane region" description="Helical" evidence="1">
    <location>
        <begin position="176"/>
        <end position="198"/>
    </location>
</feature>
<evidence type="ECO:0000313" key="4">
    <source>
        <dbReference type="Proteomes" id="UP000038010"/>
    </source>
</evidence>
<gene>
    <name evidence="3" type="ORF">AB675_4537</name>
</gene>
<dbReference type="STRING" id="1664694.A0A0N1H336"/>
<dbReference type="OrthoDB" id="3918601at2759"/>
<evidence type="ECO:0000256" key="1">
    <source>
        <dbReference type="SAM" id="Phobius"/>
    </source>
</evidence>
<evidence type="ECO:0000259" key="2">
    <source>
        <dbReference type="Pfam" id="PF20684"/>
    </source>
</evidence>
<proteinExistence type="predicted"/>
<evidence type="ECO:0000313" key="3">
    <source>
        <dbReference type="EMBL" id="KPI39142.1"/>
    </source>
</evidence>
<sequence length="406" mass="44244">MVLIIGLRLAVRFSTSSPGIDDILAVLAMFMAIGSTITISLAVNDGLGQKDIVRDLSKTGQMQKNVFASSLLYILTLLFAKLSTVVLAARLCAQRSHRVVIYGVLGFSIAWGLAAVFADAFRCPLSETYDLYGPACADIFSFWNAVSSLDIASDLVLILLPIYLFRSLQMRLLRKLIVMAAFGCRVFVVILAIVRLVYLNITFKASPPAEQTFNAIPYQICTQVQQALAVMVAAAPALKAFLDKTSSGMFAVSLSVFTGTTYGKDSYIISNLNSSSAGSATRSRHRSTVVTSTVANVFTPDQIQSTATVTTAPRLAAVRVSRTGSDFCHKHIDVLEAASRMSAVPPLFHSRERSLSYEGSGERVGYDGAMDHASDGASDDQMIIQVQRDWKVEYDSDVRRQQRLLY</sequence>
<dbReference type="EMBL" id="LFJN01000016">
    <property type="protein sequence ID" value="KPI39142.1"/>
    <property type="molecule type" value="Genomic_DNA"/>
</dbReference>
<feature type="transmembrane region" description="Helical" evidence="1">
    <location>
        <begin position="71"/>
        <end position="92"/>
    </location>
</feature>
<dbReference type="VEuPathDB" id="FungiDB:AB675_4537"/>
<keyword evidence="1" id="KW-0812">Transmembrane</keyword>
<dbReference type="Pfam" id="PF20684">
    <property type="entry name" value="Fung_rhodopsin"/>
    <property type="match status" value="1"/>
</dbReference>
<comment type="caution">
    <text evidence="3">The sequence shown here is derived from an EMBL/GenBank/DDBJ whole genome shotgun (WGS) entry which is preliminary data.</text>
</comment>
<keyword evidence="4" id="KW-1185">Reference proteome</keyword>
<feature type="transmembrane region" description="Helical" evidence="1">
    <location>
        <begin position="141"/>
        <end position="164"/>
    </location>
</feature>
<accession>A0A0N1H336</accession>
<feature type="transmembrane region" description="Helical" evidence="1">
    <location>
        <begin position="99"/>
        <end position="121"/>
    </location>
</feature>
<dbReference type="RefSeq" id="XP_017999105.1">
    <property type="nucleotide sequence ID" value="XM_018144682.1"/>
</dbReference>
<keyword evidence="1" id="KW-0472">Membrane</keyword>
<dbReference type="PANTHER" id="PTHR39614:SF2">
    <property type="entry name" value="INTEGRAL MEMBRANE PROTEIN"/>
    <property type="match status" value="1"/>
</dbReference>
<reference evidence="3 4" key="1">
    <citation type="submission" date="2015-06" db="EMBL/GenBank/DDBJ databases">
        <title>Draft genome of the ant-associated black yeast Phialophora attae CBS 131958.</title>
        <authorList>
            <person name="Moreno L.F."/>
            <person name="Stielow B.J."/>
            <person name="de Hoog S."/>
            <person name="Vicente V.A."/>
            <person name="Weiss V.A."/>
            <person name="de Vries M."/>
            <person name="Cruz L.M."/>
            <person name="Souza E.M."/>
        </authorList>
    </citation>
    <scope>NUCLEOTIDE SEQUENCE [LARGE SCALE GENOMIC DNA]</scope>
    <source>
        <strain evidence="3 4">CBS 131958</strain>
    </source>
</reference>
<protein>
    <recommendedName>
        <fullName evidence="2">Rhodopsin domain-containing protein</fullName>
    </recommendedName>
</protein>
<organism evidence="3 4">
    <name type="scientific">Cyphellophora attinorum</name>
    <dbReference type="NCBI Taxonomy" id="1664694"/>
    <lineage>
        <taxon>Eukaryota</taxon>
        <taxon>Fungi</taxon>
        <taxon>Dikarya</taxon>
        <taxon>Ascomycota</taxon>
        <taxon>Pezizomycotina</taxon>
        <taxon>Eurotiomycetes</taxon>
        <taxon>Chaetothyriomycetidae</taxon>
        <taxon>Chaetothyriales</taxon>
        <taxon>Cyphellophoraceae</taxon>
        <taxon>Cyphellophora</taxon>
    </lineage>
</organism>
<dbReference type="GeneID" id="28736562"/>
<feature type="domain" description="Rhodopsin" evidence="2">
    <location>
        <begin position="7"/>
        <end position="243"/>
    </location>
</feature>
<feature type="transmembrane region" description="Helical" evidence="1">
    <location>
        <begin position="23"/>
        <end position="43"/>
    </location>
</feature>